<dbReference type="InterPro" id="IPR036084">
    <property type="entry name" value="Ser_inhib-like_sf"/>
</dbReference>
<dbReference type="InterPro" id="IPR014853">
    <property type="entry name" value="VWF/SSPO/ZAN-like_Cys-rich_dom"/>
</dbReference>
<keyword evidence="6" id="KW-1185">Reference proteome</keyword>
<protein>
    <submittedName>
        <fullName evidence="5">Mucin-5B</fullName>
    </submittedName>
</protein>
<evidence type="ECO:0000259" key="4">
    <source>
        <dbReference type="PROSITE" id="PS51233"/>
    </source>
</evidence>
<dbReference type="Pfam" id="PF01826">
    <property type="entry name" value="TIL"/>
    <property type="match status" value="1"/>
</dbReference>
<keyword evidence="1" id="KW-0677">Repeat</keyword>
<dbReference type="Proteomes" id="UP000281406">
    <property type="component" value="Unassembled WGS sequence"/>
</dbReference>
<evidence type="ECO:0000256" key="2">
    <source>
        <dbReference type="ARBA" id="ARBA00023157"/>
    </source>
</evidence>
<dbReference type="OrthoDB" id="160294at2759"/>
<dbReference type="SMART" id="SM00215">
    <property type="entry name" value="VWC_out"/>
    <property type="match status" value="1"/>
</dbReference>
<dbReference type="GO" id="GO:0005615">
    <property type="term" value="C:extracellular space"/>
    <property type="evidence" value="ECO:0007669"/>
    <property type="project" value="TreeGrafter"/>
</dbReference>
<dbReference type="InterPro" id="IPR050780">
    <property type="entry name" value="Mucin_vWF_Thrombospondin_sf"/>
</dbReference>
<dbReference type="SUPFAM" id="SSF57567">
    <property type="entry name" value="Serine protease inhibitors"/>
    <property type="match status" value="1"/>
</dbReference>
<dbReference type="InterPro" id="IPR001007">
    <property type="entry name" value="VWF_dom"/>
</dbReference>
<dbReference type="InterPro" id="IPR001846">
    <property type="entry name" value="VWF_type-D"/>
</dbReference>
<name>A0A3N0Y899_ANAGA</name>
<dbReference type="PANTHER" id="PTHR11339:SF408">
    <property type="entry name" value="MUCIN-5B"/>
    <property type="match status" value="1"/>
</dbReference>
<keyword evidence="3" id="KW-0325">Glycoprotein</keyword>
<evidence type="ECO:0000256" key="3">
    <source>
        <dbReference type="ARBA" id="ARBA00023180"/>
    </source>
</evidence>
<evidence type="ECO:0000313" key="6">
    <source>
        <dbReference type="Proteomes" id="UP000281406"/>
    </source>
</evidence>
<dbReference type="SMART" id="SM00832">
    <property type="entry name" value="C8"/>
    <property type="match status" value="1"/>
</dbReference>
<reference evidence="5 6" key="1">
    <citation type="submission" date="2018-10" db="EMBL/GenBank/DDBJ databases">
        <title>Genome assembly for a Yunnan-Guizhou Plateau 3E fish, Anabarilius grahami (Regan), and its evolutionary and genetic applications.</title>
        <authorList>
            <person name="Jiang W."/>
        </authorList>
    </citation>
    <scope>NUCLEOTIDE SEQUENCE [LARGE SCALE GENOMIC DNA]</scope>
    <source>
        <strain evidence="5">AG-KIZ</strain>
        <tissue evidence="5">Muscle</tissue>
    </source>
</reference>
<dbReference type="CDD" id="cd19941">
    <property type="entry name" value="TIL"/>
    <property type="match status" value="1"/>
</dbReference>
<dbReference type="SMART" id="SM00216">
    <property type="entry name" value="VWD"/>
    <property type="match status" value="1"/>
</dbReference>
<feature type="domain" description="VWFD" evidence="4">
    <location>
        <begin position="188"/>
        <end position="358"/>
    </location>
</feature>
<sequence>MKLNDTIVELTKNSVRVDGSLMTLPFSHSGVLIDKSSSYIKVTAKLGLVAKWNEDDSFTVELDMMYQNKTCGLCGDFNGIQLHNEFIKKGKSCPYHNMVHQECGNPCINTCSNPDRGHICKDDCFNGCFCPAGYLFDDLTGRGCIAKNKCPCIHNGKTYKPGQTYRSNCKECTCKDRKWQCTTDLCHGTCTVYGDGHYITFDGKRYTFDGDCEYTLIRDYCGHANASGTFRVLTENIPCGTTGTTCSKAVRVFLGNKEFKLTDGGYQILHRDEGVDIPYQIWKRGIYMVIEANNGLIVMWDQRTNMFIKLSPNFKGTVCGLCGNYDGNANNDFMLRSQKVVIKPLDFGNDWKETSSCPVAMEIRNPCSNNPYRELWAQKECSIIKSQVFTTCHSQVDPSHFYDACVRDSCACDSGGDRDCLCAAIAAYAQACNEAGTCVAWRTPKICRESPIIFSA</sequence>
<dbReference type="Gene3D" id="2.10.25.10">
    <property type="entry name" value="Laminin"/>
    <property type="match status" value="1"/>
</dbReference>
<organism evidence="5 6">
    <name type="scientific">Anabarilius grahami</name>
    <name type="common">Kanglang fish</name>
    <name type="synonym">Barilius grahami</name>
    <dbReference type="NCBI Taxonomy" id="495550"/>
    <lineage>
        <taxon>Eukaryota</taxon>
        <taxon>Metazoa</taxon>
        <taxon>Chordata</taxon>
        <taxon>Craniata</taxon>
        <taxon>Vertebrata</taxon>
        <taxon>Euteleostomi</taxon>
        <taxon>Actinopterygii</taxon>
        <taxon>Neopterygii</taxon>
        <taxon>Teleostei</taxon>
        <taxon>Ostariophysi</taxon>
        <taxon>Cypriniformes</taxon>
        <taxon>Xenocyprididae</taxon>
        <taxon>Xenocypridinae</taxon>
        <taxon>Xenocypridinae incertae sedis</taxon>
        <taxon>Anabarilius</taxon>
    </lineage>
</organism>
<feature type="domain" description="VWFD" evidence="4">
    <location>
        <begin position="1"/>
        <end position="121"/>
    </location>
</feature>
<comment type="caution">
    <text evidence="5">The sequence shown here is derived from an EMBL/GenBank/DDBJ whole genome shotgun (WGS) entry which is preliminary data.</text>
</comment>
<dbReference type="PANTHER" id="PTHR11339">
    <property type="entry name" value="EXTRACELLULAR MATRIX GLYCOPROTEIN RELATED"/>
    <property type="match status" value="1"/>
</dbReference>
<keyword evidence="2" id="KW-1015">Disulfide bond</keyword>
<dbReference type="InterPro" id="IPR002919">
    <property type="entry name" value="TIL_dom"/>
</dbReference>
<proteinExistence type="predicted"/>
<dbReference type="Pfam" id="PF08742">
    <property type="entry name" value="C8"/>
    <property type="match status" value="1"/>
</dbReference>
<dbReference type="AlphaFoldDB" id="A0A3N0Y899"/>
<evidence type="ECO:0000256" key="1">
    <source>
        <dbReference type="ARBA" id="ARBA00022737"/>
    </source>
</evidence>
<dbReference type="EMBL" id="RJVU01050164">
    <property type="protein sequence ID" value="ROL42231.1"/>
    <property type="molecule type" value="Genomic_DNA"/>
</dbReference>
<dbReference type="PROSITE" id="PS51233">
    <property type="entry name" value="VWFD"/>
    <property type="match status" value="2"/>
</dbReference>
<dbReference type="Pfam" id="PF00094">
    <property type="entry name" value="VWD"/>
    <property type="match status" value="2"/>
</dbReference>
<gene>
    <name evidence="5" type="ORF">DPX16_7908</name>
</gene>
<dbReference type="GO" id="GO:0031012">
    <property type="term" value="C:extracellular matrix"/>
    <property type="evidence" value="ECO:0007669"/>
    <property type="project" value="TreeGrafter"/>
</dbReference>
<evidence type="ECO:0000313" key="5">
    <source>
        <dbReference type="EMBL" id="ROL42231.1"/>
    </source>
</evidence>
<accession>A0A3N0Y899</accession>